<dbReference type="RefSeq" id="WP_368393193.1">
    <property type="nucleotide sequence ID" value="NZ_JBFRYC010000024.1"/>
</dbReference>
<evidence type="ECO:0000256" key="3">
    <source>
        <dbReference type="ARBA" id="ARBA00023004"/>
    </source>
</evidence>
<dbReference type="Pfam" id="PF00034">
    <property type="entry name" value="Cytochrom_C"/>
    <property type="match status" value="1"/>
</dbReference>
<keyword evidence="2 4" id="KW-0479">Metal-binding</keyword>
<evidence type="ECO:0000313" key="8">
    <source>
        <dbReference type="Proteomes" id="UP001557465"/>
    </source>
</evidence>
<dbReference type="PANTHER" id="PTHR35008:SF8">
    <property type="entry name" value="ALCOHOL DEHYDROGENASE CYTOCHROME C SUBUNIT"/>
    <property type="match status" value="1"/>
</dbReference>
<dbReference type="InterPro" id="IPR036909">
    <property type="entry name" value="Cyt_c-like_dom_sf"/>
</dbReference>
<keyword evidence="3 4" id="KW-0408">Iron</keyword>
<accession>A0ABV3TQ05</accession>
<dbReference type="Gene3D" id="1.10.760.10">
    <property type="entry name" value="Cytochrome c-like domain"/>
    <property type="match status" value="1"/>
</dbReference>
<sequence length="227" mass="23813">MSTRNLTNLTLVLFCFAASGVANAQTENSARTVAAIPAEINDTGERAPAAPPRSSAGDATPIDLAANRYGIGSPASQEEIARIDIDVMADGRGLPEGSGTYAEGEALYADSCVACHGEDLEGIAELGAPKLIGGRGSLASENPVKTVESYWPYASTLFDYVHRAMPMDTPGSLSPDEVYAVAAYILGRSGIIDENPETELNSESFARITMPNAEGFVKDPRGQGQLE</sequence>
<name>A0ABV3TQ05_9RHOB</name>
<dbReference type="Proteomes" id="UP001557465">
    <property type="component" value="Unassembled WGS sequence"/>
</dbReference>
<keyword evidence="1 4" id="KW-0349">Heme</keyword>
<dbReference type="SUPFAM" id="SSF46626">
    <property type="entry name" value="Cytochrome c"/>
    <property type="match status" value="1"/>
</dbReference>
<evidence type="ECO:0000256" key="4">
    <source>
        <dbReference type="PROSITE-ProRule" id="PRU00433"/>
    </source>
</evidence>
<feature type="signal peptide" evidence="5">
    <location>
        <begin position="1"/>
        <end position="24"/>
    </location>
</feature>
<proteinExistence type="predicted"/>
<evidence type="ECO:0000256" key="5">
    <source>
        <dbReference type="SAM" id="SignalP"/>
    </source>
</evidence>
<dbReference type="EMBL" id="JBFRYC010000024">
    <property type="protein sequence ID" value="MEX1663693.1"/>
    <property type="molecule type" value="Genomic_DNA"/>
</dbReference>
<keyword evidence="8" id="KW-1185">Reference proteome</keyword>
<evidence type="ECO:0000259" key="6">
    <source>
        <dbReference type="PROSITE" id="PS51007"/>
    </source>
</evidence>
<protein>
    <submittedName>
        <fullName evidence="7">C-type cytochrome</fullName>
    </submittedName>
</protein>
<comment type="caution">
    <text evidence="7">The sequence shown here is derived from an EMBL/GenBank/DDBJ whole genome shotgun (WGS) entry which is preliminary data.</text>
</comment>
<dbReference type="PROSITE" id="PS51007">
    <property type="entry name" value="CYTC"/>
    <property type="match status" value="1"/>
</dbReference>
<gene>
    <name evidence="7" type="ORF">AB4874_19100</name>
</gene>
<feature type="chain" id="PRO_5046397022" evidence="5">
    <location>
        <begin position="25"/>
        <end position="227"/>
    </location>
</feature>
<reference evidence="7 8" key="1">
    <citation type="journal article" date="2011" name="Int. J. Syst. Evol. Microbiol.">
        <title>Zhongshania antarctica gen. nov., sp. nov. and Zhongshania guokunii sp. nov., gammaproteobacteria respectively isolated from coastal attached (fast) ice and surface seawater of the Antarctic.</title>
        <authorList>
            <person name="Li H.J."/>
            <person name="Zhang X.Y."/>
            <person name="Chen C.X."/>
            <person name="Zhang Y.J."/>
            <person name="Gao Z.M."/>
            <person name="Yu Y."/>
            <person name="Chen X.L."/>
            <person name="Chen B."/>
            <person name="Zhang Y.Z."/>
        </authorList>
    </citation>
    <scope>NUCLEOTIDE SEQUENCE [LARGE SCALE GENOMIC DNA]</scope>
    <source>
        <strain evidence="7 8">15-R06ZXC-3</strain>
    </source>
</reference>
<evidence type="ECO:0000256" key="1">
    <source>
        <dbReference type="ARBA" id="ARBA00022617"/>
    </source>
</evidence>
<evidence type="ECO:0000313" key="7">
    <source>
        <dbReference type="EMBL" id="MEX1663693.1"/>
    </source>
</evidence>
<dbReference type="InterPro" id="IPR051459">
    <property type="entry name" value="Cytochrome_c-type_DH"/>
</dbReference>
<feature type="domain" description="Cytochrome c" evidence="6">
    <location>
        <begin position="99"/>
        <end position="189"/>
    </location>
</feature>
<dbReference type="PANTHER" id="PTHR35008">
    <property type="entry name" value="BLL4482 PROTEIN-RELATED"/>
    <property type="match status" value="1"/>
</dbReference>
<dbReference type="InterPro" id="IPR009056">
    <property type="entry name" value="Cyt_c-like_dom"/>
</dbReference>
<organism evidence="7 8">
    <name type="scientific">Thioclava arctica</name>
    <dbReference type="NCBI Taxonomy" id="3238301"/>
    <lineage>
        <taxon>Bacteria</taxon>
        <taxon>Pseudomonadati</taxon>
        <taxon>Pseudomonadota</taxon>
        <taxon>Alphaproteobacteria</taxon>
        <taxon>Rhodobacterales</taxon>
        <taxon>Paracoccaceae</taxon>
        <taxon>Thioclava</taxon>
    </lineage>
</organism>
<keyword evidence="5" id="KW-0732">Signal</keyword>
<evidence type="ECO:0000256" key="2">
    <source>
        <dbReference type="ARBA" id="ARBA00022723"/>
    </source>
</evidence>